<gene>
    <name evidence="2" type="ORF">UFOPK3954_02042</name>
</gene>
<reference evidence="2" key="1">
    <citation type="submission" date="2020-05" db="EMBL/GenBank/DDBJ databases">
        <authorList>
            <person name="Chiriac C."/>
            <person name="Salcher M."/>
            <person name="Ghai R."/>
            <person name="Kavagutti S V."/>
        </authorList>
    </citation>
    <scope>NUCLEOTIDE SEQUENCE</scope>
</reference>
<dbReference type="EMBL" id="CAFBON010000272">
    <property type="protein sequence ID" value="CAB5005865.1"/>
    <property type="molecule type" value="Genomic_DNA"/>
</dbReference>
<name>A0A6J7PN14_9ZZZZ</name>
<organism evidence="2">
    <name type="scientific">freshwater metagenome</name>
    <dbReference type="NCBI Taxonomy" id="449393"/>
    <lineage>
        <taxon>unclassified sequences</taxon>
        <taxon>metagenomes</taxon>
        <taxon>ecological metagenomes</taxon>
    </lineage>
</organism>
<feature type="transmembrane region" description="Helical" evidence="1">
    <location>
        <begin position="60"/>
        <end position="77"/>
    </location>
</feature>
<evidence type="ECO:0000313" key="2">
    <source>
        <dbReference type="EMBL" id="CAB5005865.1"/>
    </source>
</evidence>
<feature type="transmembrane region" description="Helical" evidence="1">
    <location>
        <begin position="20"/>
        <end position="39"/>
    </location>
</feature>
<protein>
    <submittedName>
        <fullName evidence="2">Unannotated protein</fullName>
    </submittedName>
</protein>
<accession>A0A6J7PN14</accession>
<keyword evidence="1" id="KW-0472">Membrane</keyword>
<keyword evidence="1" id="KW-0812">Transmembrane</keyword>
<sequence length="133" mass="15033">MGSATRLCFRLSNFLVGDHSPSFGFFLALGFLDALLLELTHNSCLAFDKSSLLTSNPLKFSFAAFALGLAFFDALFFERLLFFGGELSNVANPRLLDFVKKTVHFDNFFRSFDTAFFRAMTNNLDFFQEGIHI</sequence>
<keyword evidence="1" id="KW-1133">Transmembrane helix</keyword>
<dbReference type="AlphaFoldDB" id="A0A6J7PN14"/>
<evidence type="ECO:0000256" key="1">
    <source>
        <dbReference type="SAM" id="Phobius"/>
    </source>
</evidence>
<proteinExistence type="predicted"/>